<evidence type="ECO:0000313" key="3">
    <source>
        <dbReference type="Proteomes" id="UP001628179"/>
    </source>
</evidence>
<sequence>MERHITNLAPFLPREPIPLGLQSRRVTRHGFLSNRWGVRKPASASRPSASKQTYPKVLRGWSGLPLARKRRSAETVVDSTAALEPQSKPDDNYGDLRDELHSLWNSVRRLADKMDELPDRVAVSLDQSLERQVNSRVAECSHMEKIHELEKARLKLEHRIQVDDLIKDIAANMERLQQLERELETANTQVQFAAGGGGEFTKARGKKDAQATPISEYTILKNQEKAIKTAFKTLRTSILDFSMSFAVQLGPLPDAPRKWNRFCSTNIWNRASTRQRSCRIMAKIFQLLFRRILRPGLRAFGLQAFLRSEEHHEISGPETRLRALEKELEIHNVNDMTLSSWIAATIDVAAPLIDLERLVEGVTNEIAEALSPVIRFAFTRNSNMVKNEISAICQKAVRLKLAMRGTPGGYKIEVPSRDTKTWGEPGCDDETQVLNSGMWLQVIEHEINPATANDADGSKRASGDIACIPFGALTKLGEREDGTTSKVILEKGWVVSMGVVGERKQKAESSPVLLDEQPAKHVDTNREISPANLARIKALVDAE</sequence>
<keyword evidence="1" id="KW-0175">Coiled coil</keyword>
<dbReference type="GeneID" id="98179513"/>
<keyword evidence="2" id="KW-0808">Transferase</keyword>
<proteinExistence type="predicted"/>
<evidence type="ECO:0000313" key="2">
    <source>
        <dbReference type="EMBL" id="GAB1318561.1"/>
    </source>
</evidence>
<gene>
    <name evidence="2" type="ORF">MFIFM68171_08771</name>
</gene>
<dbReference type="Proteomes" id="UP001628179">
    <property type="component" value="Unassembled WGS sequence"/>
</dbReference>
<name>A0ABQ0GLH2_9PEZI</name>
<feature type="coiled-coil region" evidence="1">
    <location>
        <begin position="162"/>
        <end position="196"/>
    </location>
</feature>
<dbReference type="GO" id="GO:0008168">
    <property type="term" value="F:methyltransferase activity"/>
    <property type="evidence" value="ECO:0007669"/>
    <property type="project" value="UniProtKB-KW"/>
</dbReference>
<dbReference type="EMBL" id="BAAFSV010000005">
    <property type="protein sequence ID" value="GAB1318561.1"/>
    <property type="molecule type" value="Genomic_DNA"/>
</dbReference>
<dbReference type="RefSeq" id="XP_070920291.1">
    <property type="nucleotide sequence ID" value="XM_071064190.1"/>
</dbReference>
<keyword evidence="2" id="KW-0489">Methyltransferase</keyword>
<evidence type="ECO:0000256" key="1">
    <source>
        <dbReference type="SAM" id="Coils"/>
    </source>
</evidence>
<reference evidence="2 3" key="1">
    <citation type="submission" date="2024-09" db="EMBL/GenBank/DDBJ databases">
        <title>Itraconazole resistance in Madurella fahalii resulting from another homologue of gene encoding cytochrome P450 14-alpha sterol demethylase (CYP51).</title>
        <authorList>
            <person name="Yoshioka I."/>
            <person name="Fahal A.H."/>
            <person name="Kaneko S."/>
            <person name="Yaguchi T."/>
        </authorList>
    </citation>
    <scope>NUCLEOTIDE SEQUENCE [LARGE SCALE GENOMIC DNA]</scope>
    <source>
        <strain evidence="2 3">IFM 68171</strain>
    </source>
</reference>
<accession>A0ABQ0GLH2</accession>
<comment type="caution">
    <text evidence="2">The sequence shown here is derived from an EMBL/GenBank/DDBJ whole genome shotgun (WGS) entry which is preliminary data.</text>
</comment>
<dbReference type="GO" id="GO:0032259">
    <property type="term" value="P:methylation"/>
    <property type="evidence" value="ECO:0007669"/>
    <property type="project" value="UniProtKB-KW"/>
</dbReference>
<organism evidence="2 3">
    <name type="scientific">Madurella fahalii</name>
    <dbReference type="NCBI Taxonomy" id="1157608"/>
    <lineage>
        <taxon>Eukaryota</taxon>
        <taxon>Fungi</taxon>
        <taxon>Dikarya</taxon>
        <taxon>Ascomycota</taxon>
        <taxon>Pezizomycotina</taxon>
        <taxon>Sordariomycetes</taxon>
        <taxon>Sordariomycetidae</taxon>
        <taxon>Sordariales</taxon>
        <taxon>Sordariales incertae sedis</taxon>
        <taxon>Madurella</taxon>
    </lineage>
</organism>
<protein>
    <submittedName>
        <fullName evidence="2">Ribosomal RNA large subunit methyltransferase H</fullName>
    </submittedName>
</protein>
<keyword evidence="3" id="KW-1185">Reference proteome</keyword>